<organism evidence="2 3">
    <name type="scientific">Coptotermes formosanus</name>
    <name type="common">Formosan subterranean termite</name>
    <dbReference type="NCBI Taxonomy" id="36987"/>
    <lineage>
        <taxon>Eukaryota</taxon>
        <taxon>Metazoa</taxon>
        <taxon>Ecdysozoa</taxon>
        <taxon>Arthropoda</taxon>
        <taxon>Hexapoda</taxon>
        <taxon>Insecta</taxon>
        <taxon>Pterygota</taxon>
        <taxon>Neoptera</taxon>
        <taxon>Polyneoptera</taxon>
        <taxon>Dictyoptera</taxon>
        <taxon>Blattodea</taxon>
        <taxon>Blattoidea</taxon>
        <taxon>Termitoidae</taxon>
        <taxon>Rhinotermitidae</taxon>
        <taxon>Coptotermes</taxon>
    </lineage>
</organism>
<feature type="compositionally biased region" description="Low complexity" evidence="1">
    <location>
        <begin position="240"/>
        <end position="251"/>
    </location>
</feature>
<feature type="compositionally biased region" description="Basic residues" evidence="1">
    <location>
        <begin position="76"/>
        <end position="85"/>
    </location>
</feature>
<dbReference type="OrthoDB" id="6380871at2759"/>
<feature type="region of interest" description="Disordered" evidence="1">
    <location>
        <begin position="580"/>
        <end position="600"/>
    </location>
</feature>
<evidence type="ECO:0000313" key="2">
    <source>
        <dbReference type="EMBL" id="GFG37378.1"/>
    </source>
</evidence>
<feature type="region of interest" description="Disordered" evidence="1">
    <location>
        <begin position="293"/>
        <end position="369"/>
    </location>
</feature>
<feature type="compositionally biased region" description="Polar residues" evidence="1">
    <location>
        <begin position="208"/>
        <end position="221"/>
    </location>
</feature>
<keyword evidence="3" id="KW-1185">Reference proteome</keyword>
<name>A0A6L2Q3G6_COPFO</name>
<feature type="compositionally biased region" description="Basic and acidic residues" evidence="1">
    <location>
        <begin position="647"/>
        <end position="667"/>
    </location>
</feature>
<feature type="region of interest" description="Disordered" evidence="1">
    <location>
        <begin position="468"/>
        <end position="524"/>
    </location>
</feature>
<reference evidence="3" key="1">
    <citation type="submission" date="2020-01" db="EMBL/GenBank/DDBJ databases">
        <title>Draft genome sequence of the Termite Coptotermes fromosanus.</title>
        <authorList>
            <person name="Itakura S."/>
            <person name="Yosikawa Y."/>
            <person name="Umezawa K."/>
        </authorList>
    </citation>
    <scope>NUCLEOTIDE SEQUENCE [LARGE SCALE GENOMIC DNA]</scope>
</reference>
<sequence length="667" mass="72687">MEGSNKRTTAELSVQGDDFTRQIWHMYATFEEFIDTRTSFGKFGEAGETPTPAGSIKAKKDDLAGATSRPQPRTSSSRRRSKPGHRQVIGGSALELAVPNREMAVSAPATSSTEFNFETTWKLGNSKDDMSLIYRRPQHHRCRSRASRRRMDIANPLLETISAIQDPCESDDHEFGDSVPQYYGAKENRLPGSRFCSDPDKDSVGYAGSNSIDSGYKSSCPTPEPTDGFFYGNEPGSKRGSIASQGSQQSQKPRIAMGTKVMNRHSHPQYAGRDLDHLMYLRQTILSAMQRYEQQAVNSSPSPGFRPRSSSASSPGYRSASPGPTSGGPGSSPLPQRRPHMASCPSSRTHSPCYSSTSNGSGKSSPGFHRSRIATAEEDIDTLLYGRVEDIPCGYVAMMEDKYRRSSVARVKKLREKGLGGLVAPESSSSSESSCTSPTGPNSESGRFSEVAKCMLEIIEDLQNQTQLPGLVQPGSTPVSPPAPAPSVPESRPLPRSPSPSRVGDVGTESKGFAQAGLWGSVGPEMSSSLLQRQRTGIGPGPDYHVYEEIIYELTTRPRSDPGPPPLPARPDGIFRTSSLVKKTSPSHPPSKFHRPKQRSNLYSLFRETGARHDVSQSMEQEYRATTGGITALPKLGQPRCVLGPRNHPEQDRVKQPEEEYGFRLGT</sequence>
<feature type="region of interest" description="Disordered" evidence="1">
    <location>
        <begin position="555"/>
        <end position="574"/>
    </location>
</feature>
<dbReference type="Proteomes" id="UP000502823">
    <property type="component" value="Unassembled WGS sequence"/>
</dbReference>
<feature type="compositionally biased region" description="Low complexity" evidence="1">
    <location>
        <begin position="299"/>
        <end position="324"/>
    </location>
</feature>
<protein>
    <submittedName>
        <fullName evidence="2">Uncharacterized protein</fullName>
    </submittedName>
</protein>
<evidence type="ECO:0000256" key="1">
    <source>
        <dbReference type="SAM" id="MobiDB-lite"/>
    </source>
</evidence>
<dbReference type="InParanoid" id="A0A6L2Q3G6"/>
<dbReference type="EMBL" id="BLKM01000692">
    <property type="protein sequence ID" value="GFG37378.1"/>
    <property type="molecule type" value="Genomic_DNA"/>
</dbReference>
<evidence type="ECO:0000313" key="3">
    <source>
        <dbReference type="Proteomes" id="UP000502823"/>
    </source>
</evidence>
<feature type="region of interest" description="Disordered" evidence="1">
    <location>
        <begin position="420"/>
        <end position="447"/>
    </location>
</feature>
<gene>
    <name evidence="2" type="ORF">Cfor_11185</name>
</gene>
<feature type="compositionally biased region" description="Low complexity" evidence="1">
    <location>
        <begin position="355"/>
        <end position="367"/>
    </location>
</feature>
<proteinExistence type="predicted"/>
<feature type="region of interest" description="Disordered" evidence="1">
    <location>
        <begin position="206"/>
        <end position="253"/>
    </location>
</feature>
<feature type="region of interest" description="Disordered" evidence="1">
    <location>
        <begin position="643"/>
        <end position="667"/>
    </location>
</feature>
<accession>A0A6L2Q3G6</accession>
<dbReference type="AlphaFoldDB" id="A0A6L2Q3G6"/>
<feature type="compositionally biased region" description="Polar residues" evidence="1">
    <location>
        <begin position="344"/>
        <end position="354"/>
    </location>
</feature>
<feature type="compositionally biased region" description="Polar residues" evidence="1">
    <location>
        <begin position="435"/>
        <end position="446"/>
    </location>
</feature>
<comment type="caution">
    <text evidence="2">The sequence shown here is derived from an EMBL/GenBank/DDBJ whole genome shotgun (WGS) entry which is preliminary data.</text>
</comment>
<feature type="region of interest" description="Disordered" evidence="1">
    <location>
        <begin position="41"/>
        <end position="87"/>
    </location>
</feature>